<evidence type="ECO:0008006" key="2">
    <source>
        <dbReference type="Google" id="ProtNLM"/>
    </source>
</evidence>
<dbReference type="InterPro" id="IPR036465">
    <property type="entry name" value="vWFA_dom_sf"/>
</dbReference>
<dbReference type="SUPFAM" id="SSF53300">
    <property type="entry name" value="vWA-like"/>
    <property type="match status" value="1"/>
</dbReference>
<dbReference type="Pfam" id="PF06707">
    <property type="entry name" value="DUF1194"/>
    <property type="match status" value="1"/>
</dbReference>
<evidence type="ECO:0000313" key="1">
    <source>
        <dbReference type="EMBL" id="ANY83022.1"/>
    </source>
</evidence>
<dbReference type="EMBL" id="CP016617">
    <property type="protein sequence ID" value="ANY83022.1"/>
    <property type="molecule type" value="Genomic_DNA"/>
</dbReference>
<sequence>MNRLGTLGVVALAYVLLEGGPATSIETETDINVVTGLDFSHSVSLDEHWIVQEGLAKALLSPEVIRAIQHGHHGRIGFALFGWHTKTLPMLPWMLIGSADDARVAVQQIRAAFSEQIATESTLRRVEQRFGRPTDLSRALSSASDMLKAAPFRSTRSVINIIGNGPDNVGADAQGARNATLALGFTINGVVLGQDPDVIEYFQQKVVGGPGSFVEHVPSSELMARILTRKFINDIVIGFADGSEPEPDH</sequence>
<dbReference type="KEGG" id="moc:BB934_32955"/>
<gene>
    <name evidence="1" type="ORF">BB934_32955</name>
</gene>
<accession>A0A1B2ET66</accession>
<protein>
    <recommendedName>
        <fullName evidence="2">VWFA domain-containing protein</fullName>
    </recommendedName>
</protein>
<keyword evidence="1" id="KW-0614">Plasmid</keyword>
<organism evidence="1">
    <name type="scientific">Microvirga ossetica</name>
    <dbReference type="NCBI Taxonomy" id="1882682"/>
    <lineage>
        <taxon>Bacteria</taxon>
        <taxon>Pseudomonadati</taxon>
        <taxon>Pseudomonadota</taxon>
        <taxon>Alphaproteobacteria</taxon>
        <taxon>Hyphomicrobiales</taxon>
        <taxon>Methylobacteriaceae</taxon>
        <taxon>Microvirga</taxon>
    </lineage>
</organism>
<dbReference type="AlphaFoldDB" id="A0A1B2ET66"/>
<dbReference type="InterPro" id="IPR010607">
    <property type="entry name" value="DUF1194"/>
</dbReference>
<reference evidence="1" key="1">
    <citation type="submission" date="2016-07" db="EMBL/GenBank/DDBJ databases">
        <title>Microvirga ossetica sp. nov. a new species of rhizobia isolated from root nodules of the legume species Vicia alpestris Steven originated from North Ossetia region in the Caucasus.</title>
        <authorList>
            <person name="Safronova V.I."/>
            <person name="Kuznetsova I.G."/>
            <person name="Sazanova A.L."/>
            <person name="Belimov A."/>
            <person name="Andronov E."/>
            <person name="Osledkin Y.S."/>
            <person name="Onishchuk O.P."/>
            <person name="Kurchak O.N."/>
            <person name="Shaposhnikov A.I."/>
            <person name="Willems A."/>
            <person name="Tikhonovich I.A."/>
        </authorList>
    </citation>
    <scope>NUCLEOTIDE SEQUENCE [LARGE SCALE GENOMIC DNA]</scope>
    <source>
        <strain evidence="1">V5/3M</strain>
        <plasmid evidence="1">unnamed1</plasmid>
    </source>
</reference>
<geneLocation type="plasmid" evidence="1">
    <name>unnamed1</name>
</geneLocation>
<dbReference type="OrthoDB" id="9792179at2"/>
<dbReference type="RefSeq" id="WP_099514100.1">
    <property type="nucleotide sequence ID" value="NZ_CP016617.1"/>
</dbReference>
<name>A0A1B2ET66_9HYPH</name>
<proteinExistence type="predicted"/>